<evidence type="ECO:0000256" key="1">
    <source>
        <dbReference type="SAM" id="SignalP"/>
    </source>
</evidence>
<dbReference type="AlphaFoldDB" id="A0A2C9WMC9"/>
<reference evidence="2" key="1">
    <citation type="submission" date="2016-02" db="EMBL/GenBank/DDBJ databases">
        <title>WGS assembly of Manihot esculenta.</title>
        <authorList>
            <person name="Bredeson J.V."/>
            <person name="Prochnik S.E."/>
            <person name="Lyons J.B."/>
            <person name="Schmutz J."/>
            <person name="Grimwood J."/>
            <person name="Vrebalov J."/>
            <person name="Bart R.S."/>
            <person name="Amuge T."/>
            <person name="Ferguson M.E."/>
            <person name="Green R."/>
            <person name="Putnam N."/>
            <person name="Stites J."/>
            <person name="Rounsley S."/>
            <person name="Rokhsar D.S."/>
        </authorList>
    </citation>
    <scope>NUCLEOTIDE SEQUENCE [LARGE SCALE GENOMIC DNA]</scope>
    <source>
        <tissue evidence="2">Leaf</tissue>
    </source>
</reference>
<feature type="chain" id="PRO_5013356520" description="Secreted protein" evidence="1">
    <location>
        <begin position="16"/>
        <end position="64"/>
    </location>
</feature>
<feature type="signal peptide" evidence="1">
    <location>
        <begin position="1"/>
        <end position="15"/>
    </location>
</feature>
<organism evidence="2">
    <name type="scientific">Manihot esculenta</name>
    <name type="common">Cassava</name>
    <name type="synonym">Jatropha manihot</name>
    <dbReference type="NCBI Taxonomy" id="3983"/>
    <lineage>
        <taxon>Eukaryota</taxon>
        <taxon>Viridiplantae</taxon>
        <taxon>Streptophyta</taxon>
        <taxon>Embryophyta</taxon>
        <taxon>Tracheophyta</taxon>
        <taxon>Spermatophyta</taxon>
        <taxon>Magnoliopsida</taxon>
        <taxon>eudicotyledons</taxon>
        <taxon>Gunneridae</taxon>
        <taxon>Pentapetalae</taxon>
        <taxon>rosids</taxon>
        <taxon>fabids</taxon>
        <taxon>Malpighiales</taxon>
        <taxon>Euphorbiaceae</taxon>
        <taxon>Crotonoideae</taxon>
        <taxon>Manihoteae</taxon>
        <taxon>Manihot</taxon>
    </lineage>
</organism>
<protein>
    <recommendedName>
        <fullName evidence="3">Secreted protein</fullName>
    </recommendedName>
</protein>
<evidence type="ECO:0008006" key="3">
    <source>
        <dbReference type="Google" id="ProtNLM"/>
    </source>
</evidence>
<evidence type="ECO:0000313" key="2">
    <source>
        <dbReference type="EMBL" id="OAY60549.1"/>
    </source>
</evidence>
<dbReference type="EMBL" id="CM004387">
    <property type="protein sequence ID" value="OAY60549.1"/>
    <property type="molecule type" value="Genomic_DNA"/>
</dbReference>
<sequence length="64" mass="6926">MVMCSSLPILGCVMGTLLHLFFSYESTSSSATIMVEDDEENDGAAANNRGAQKHFQQIQCIRGA</sequence>
<proteinExistence type="predicted"/>
<accession>A0A2C9WMC9</accession>
<gene>
    <name evidence="2" type="ORF">MANES_01G120900</name>
</gene>
<name>A0A2C9WMC9_MANES</name>
<keyword evidence="1" id="KW-0732">Signal</keyword>